<dbReference type="AlphaFoldDB" id="A0A9D8KH89"/>
<dbReference type="PANTHER" id="PTHR39338">
    <property type="entry name" value="BLL5662 PROTEIN-RELATED"/>
    <property type="match status" value="1"/>
</dbReference>
<organism evidence="1 2">
    <name type="scientific">Candidatus Zymogenus saltonus</name>
    <dbReference type="NCBI Taxonomy" id="2844893"/>
    <lineage>
        <taxon>Bacteria</taxon>
        <taxon>Deltaproteobacteria</taxon>
        <taxon>Candidatus Zymogenia</taxon>
        <taxon>Candidatus Zymogeniales</taxon>
        <taxon>Candidatus Zymogenaceae</taxon>
        <taxon>Candidatus Zymogenus</taxon>
    </lineage>
</organism>
<name>A0A9D8KH89_9DELT</name>
<protein>
    <submittedName>
        <fullName evidence="1">VWA domain-containing protein</fullName>
    </submittedName>
</protein>
<comment type="caution">
    <text evidence="1">The sequence shown here is derived from an EMBL/GenBank/DDBJ whole genome shotgun (WGS) entry which is preliminary data.</text>
</comment>
<dbReference type="InterPro" id="IPR008912">
    <property type="entry name" value="Uncharacterised_CoxE"/>
</dbReference>
<dbReference type="PANTHER" id="PTHR39338:SF7">
    <property type="entry name" value="BLL6692 PROTEIN"/>
    <property type="match status" value="1"/>
</dbReference>
<evidence type="ECO:0000313" key="1">
    <source>
        <dbReference type="EMBL" id="MBN1574629.1"/>
    </source>
</evidence>
<reference evidence="1" key="1">
    <citation type="journal article" date="2021" name="Environ. Microbiol.">
        <title>Genomic characterization of three novel Desulfobacterota classes expand the metabolic and phylogenetic diversity of the phylum.</title>
        <authorList>
            <person name="Murphy C.L."/>
            <person name="Biggerstaff J."/>
            <person name="Eichhorn A."/>
            <person name="Ewing E."/>
            <person name="Shahan R."/>
            <person name="Soriano D."/>
            <person name="Stewart S."/>
            <person name="VanMol K."/>
            <person name="Walker R."/>
            <person name="Walters P."/>
            <person name="Elshahed M.S."/>
            <person name="Youssef N.H."/>
        </authorList>
    </citation>
    <scope>NUCLEOTIDE SEQUENCE</scope>
    <source>
        <strain evidence="1">Zod_Metabat.24</strain>
    </source>
</reference>
<dbReference type="Proteomes" id="UP000809273">
    <property type="component" value="Unassembled WGS sequence"/>
</dbReference>
<proteinExistence type="predicted"/>
<accession>A0A9D8KH89</accession>
<gene>
    <name evidence="1" type="ORF">JW984_15635</name>
</gene>
<sequence>MFIDFFFELKSRGVPVSLTEWIVLHKVLSENLNLTSLDRFYYIARAVLVKDEALYDKYDIAFASYFKGIETPEEMVAEILKGLERIDALVLTPEQMALLEALDLDEVRANFERQWGEGRYKGHKGGNRAIGTGGTSTQGAYGFHPTGVRIGQDGSRHRRAVQIAEERRFKNYSSEVILDTRNIKVALSRLRTLLPRGPEDELDLDKTIDKTCRNGGEIDLVWGRSLTNAAKVLLFMDSGGSMNPFVQTVERLFSAAKSQIRDLRYFYFHNCIYQEMYSDFMKREKAKTIDVLRQYGSDYRAILVGDADMAPSELLNVDGAIYYYYRNDTPGIHWLKMVKDHFRKCVWLNPRPARIWPHTDTIPIVKEVFPMYEMTLEGITDAVKYLMR</sequence>
<dbReference type="EMBL" id="JAFGIX010000085">
    <property type="protein sequence ID" value="MBN1574629.1"/>
    <property type="molecule type" value="Genomic_DNA"/>
</dbReference>
<reference evidence="1" key="2">
    <citation type="submission" date="2021-01" db="EMBL/GenBank/DDBJ databases">
        <authorList>
            <person name="Hahn C.R."/>
            <person name="Youssef N.H."/>
            <person name="Elshahed M."/>
        </authorList>
    </citation>
    <scope>NUCLEOTIDE SEQUENCE</scope>
    <source>
        <strain evidence="1">Zod_Metabat.24</strain>
    </source>
</reference>
<dbReference type="Pfam" id="PF05762">
    <property type="entry name" value="VWA_CoxE"/>
    <property type="match status" value="1"/>
</dbReference>
<evidence type="ECO:0000313" key="2">
    <source>
        <dbReference type="Proteomes" id="UP000809273"/>
    </source>
</evidence>